<sequence>MDAPFSRCAEPASVRQTADSAQMEMGGHFGVGRSGTFAVRDLCFEETLARMPSPSRAARSARS</sequence>
<evidence type="ECO:0000256" key="1">
    <source>
        <dbReference type="SAM" id="MobiDB-lite"/>
    </source>
</evidence>
<evidence type="ECO:0000313" key="3">
    <source>
        <dbReference type="Proteomes" id="UP000727407"/>
    </source>
</evidence>
<proteinExistence type="predicted"/>
<dbReference type="EMBL" id="QNUK01000055">
    <property type="protein sequence ID" value="KAF5904572.1"/>
    <property type="molecule type" value="Genomic_DNA"/>
</dbReference>
<organism evidence="2 3">
    <name type="scientific">Clarias magur</name>
    <name type="common">Asian catfish</name>
    <name type="synonym">Macropteronotus magur</name>
    <dbReference type="NCBI Taxonomy" id="1594786"/>
    <lineage>
        <taxon>Eukaryota</taxon>
        <taxon>Metazoa</taxon>
        <taxon>Chordata</taxon>
        <taxon>Craniata</taxon>
        <taxon>Vertebrata</taxon>
        <taxon>Euteleostomi</taxon>
        <taxon>Actinopterygii</taxon>
        <taxon>Neopterygii</taxon>
        <taxon>Teleostei</taxon>
        <taxon>Ostariophysi</taxon>
        <taxon>Siluriformes</taxon>
        <taxon>Clariidae</taxon>
        <taxon>Clarias</taxon>
    </lineage>
</organism>
<gene>
    <name evidence="2" type="ORF">DAT39_005730</name>
</gene>
<reference evidence="2" key="1">
    <citation type="submission" date="2020-07" db="EMBL/GenBank/DDBJ databases">
        <title>Clarias magur genome sequencing, assembly and annotation.</title>
        <authorList>
            <person name="Kushwaha B."/>
            <person name="Kumar R."/>
            <person name="Das P."/>
            <person name="Joshi C.G."/>
            <person name="Kumar D."/>
            <person name="Nagpure N.S."/>
            <person name="Pandey M."/>
            <person name="Agarwal S."/>
            <person name="Srivastava S."/>
            <person name="Singh M."/>
            <person name="Sahoo L."/>
            <person name="Jayasankar P."/>
            <person name="Meher P.K."/>
            <person name="Koringa P.G."/>
            <person name="Iquebal M.A."/>
            <person name="Das S.P."/>
            <person name="Bit A."/>
            <person name="Patnaik S."/>
            <person name="Patel N."/>
            <person name="Shah T.M."/>
            <person name="Hinsu A."/>
            <person name="Jena J.K."/>
        </authorList>
    </citation>
    <scope>NUCLEOTIDE SEQUENCE</scope>
    <source>
        <strain evidence="2">CIFAMagur01</strain>
        <tissue evidence="2">Testis</tissue>
    </source>
</reference>
<name>A0A8J4UQT2_CLAMG</name>
<comment type="caution">
    <text evidence="2">The sequence shown here is derived from an EMBL/GenBank/DDBJ whole genome shotgun (WGS) entry which is preliminary data.</text>
</comment>
<keyword evidence="3" id="KW-1185">Reference proteome</keyword>
<dbReference type="AlphaFoldDB" id="A0A8J4UQT2"/>
<evidence type="ECO:0000313" key="2">
    <source>
        <dbReference type="EMBL" id="KAF5904572.1"/>
    </source>
</evidence>
<feature type="region of interest" description="Disordered" evidence="1">
    <location>
        <begin position="1"/>
        <end position="20"/>
    </location>
</feature>
<protein>
    <submittedName>
        <fullName evidence="2">Uncharacterized protein</fullName>
    </submittedName>
</protein>
<dbReference type="Proteomes" id="UP000727407">
    <property type="component" value="Unassembled WGS sequence"/>
</dbReference>
<accession>A0A8J4UQT2</accession>